<name>A0A0L6VFK2_9BASI</name>
<comment type="caution">
    <text evidence="2">The sequence shown here is derived from an EMBL/GenBank/DDBJ whole genome shotgun (WGS) entry which is preliminary data.</text>
</comment>
<sequence>MFLSYNLFALVTLHQLIQAFAIFFMTDYVATWSQPHLKNVFNGEAMAFINDFKSIFFAHNPAADDMVHAESWVQSKQMKCRNKCDFVSGRERVAEIRCIGGGLGKRGLTQLRNGLVAACLLVTQYHQQAPTTLREMEVVRGHIFFPKARVFNASQGRCRGDQGGFPQLWYYLWPPHLCTSPIPEHPTSASEFPLKIFKSLDLQALSPSLHPINHKALLSILATGLELSPLSTLSVSALKTSVVTSTCLEVLLSLIFQDVRPPSVGLNQQEESNVKSGCPPLIKYSLHKKQLSTLIAQSNALETLVHLTEINFIYCRFPPSETFWKWLQRSPKFDQYQKNLKNLCRFFLLFIFLLLHENLKIILSFLMEFAHPHNIFIQNLDYFFNLHILFNFLFSEILINILVWPDDRNLEEIKEKRNQRGLQMNILSGESEIYSLKISAEKPPACMLNSNLEPPIAFLDHCFLILGFFLGGNYQNSQSICDLIISICFCFFLLYHKSNEIIESEHIFPETPIRSLVQSLGRKIMNLGHHQCSKNSSKLSRVSSHQVQCTIGVLNYTLPEKKYMWGKMDIIYLTHLWVSGDEKSTSSLLSGLQSLCELVQVWLCLQKSAWVSVFFGHSKTVSDKKYRGFFFKAKNLEHLPGAHTKRSPRVGQCLSFKNLRLSIFLLKKGSSTRGVWRQVDWMVANRFHTSKNYLLFATRLRQKNKKKKENRTPRLFFWFDMRVIIIPFQPKWPIGITYFQGSHSTNLDFFFDNFSNTPLIGRLGKGSWNRPMDRGDGHSGRGSLCEMWHSQESLRGSIRSRAASQHQTRIHIGAASKEAGAAGFLGRRCLLPSPREPPRQRRLLLIHSLAAHPPPTTAPVQPQAPSFNRREKKNLRRAFPRPDRAPKLLHPPLPPSFVNRVSTSLFSPSYTHGRIMFFFFLLNPTISSFFFYLAAFITRATRELSIFVQPNIKSTCCLLALTRVWGVRVYDARRLTAGTKPAPKANVMAAFFLHSSHEKKWIHIVRLRVLPLWGTEEFCIWSSRRRQANNIYKQNDHHDSPMRRRLGEMKTARPMRSGQRKIQRKFAFEK</sequence>
<dbReference type="Proteomes" id="UP000037035">
    <property type="component" value="Unassembled WGS sequence"/>
</dbReference>
<proteinExistence type="predicted"/>
<dbReference type="VEuPathDB" id="FungiDB:VP01_1701g1"/>
<feature type="transmembrane region" description="Helical" evidence="1">
    <location>
        <begin position="346"/>
        <end position="370"/>
    </location>
</feature>
<keyword evidence="1" id="KW-0472">Membrane</keyword>
<organism evidence="2 3">
    <name type="scientific">Puccinia sorghi</name>
    <dbReference type="NCBI Taxonomy" id="27349"/>
    <lineage>
        <taxon>Eukaryota</taxon>
        <taxon>Fungi</taxon>
        <taxon>Dikarya</taxon>
        <taxon>Basidiomycota</taxon>
        <taxon>Pucciniomycotina</taxon>
        <taxon>Pucciniomycetes</taxon>
        <taxon>Pucciniales</taxon>
        <taxon>Pucciniaceae</taxon>
        <taxon>Puccinia</taxon>
    </lineage>
</organism>
<accession>A0A0L6VFK2</accession>
<evidence type="ECO:0000313" key="2">
    <source>
        <dbReference type="EMBL" id="KNZ59566.1"/>
    </source>
</evidence>
<keyword evidence="1" id="KW-1133">Transmembrane helix</keyword>
<evidence type="ECO:0000313" key="3">
    <source>
        <dbReference type="Proteomes" id="UP000037035"/>
    </source>
</evidence>
<feature type="transmembrane region" description="Helical" evidence="1">
    <location>
        <begin position="382"/>
        <end position="404"/>
    </location>
</feature>
<dbReference type="STRING" id="27349.A0A0L6VFK2"/>
<keyword evidence="3" id="KW-1185">Reference proteome</keyword>
<reference evidence="2 3" key="1">
    <citation type="submission" date="2015-08" db="EMBL/GenBank/DDBJ databases">
        <title>Next Generation Sequencing and Analysis of the Genome of Puccinia sorghi L Schw, the Causal Agent of Maize Common Rust.</title>
        <authorList>
            <person name="Rochi L."/>
            <person name="Burguener G."/>
            <person name="Darino M."/>
            <person name="Turjanski A."/>
            <person name="Kreff E."/>
            <person name="Dieguez M.J."/>
            <person name="Sacco F."/>
        </authorList>
    </citation>
    <scope>NUCLEOTIDE SEQUENCE [LARGE SCALE GENOMIC DNA]</scope>
    <source>
        <strain evidence="2 3">RO10H11247</strain>
    </source>
</reference>
<keyword evidence="1" id="KW-0812">Transmembrane</keyword>
<dbReference type="AlphaFoldDB" id="A0A0L6VFK2"/>
<feature type="transmembrane region" description="Helical" evidence="1">
    <location>
        <begin position="915"/>
        <end position="937"/>
    </location>
</feature>
<evidence type="ECO:0000256" key="1">
    <source>
        <dbReference type="SAM" id="Phobius"/>
    </source>
</evidence>
<gene>
    <name evidence="2" type="ORF">VP01_1701g1</name>
</gene>
<dbReference type="EMBL" id="LAVV01006506">
    <property type="protein sequence ID" value="KNZ59566.1"/>
    <property type="molecule type" value="Genomic_DNA"/>
</dbReference>
<protein>
    <submittedName>
        <fullName evidence="2">Uncharacterized protein</fullName>
    </submittedName>
</protein>